<dbReference type="EMBL" id="LXFE01002328">
    <property type="protein sequence ID" value="OLL23069.1"/>
    <property type="molecule type" value="Genomic_DNA"/>
</dbReference>
<accession>A0A1U7LKA2</accession>
<dbReference type="OMA" id="HVNDYCS"/>
<comment type="caution">
    <text evidence="3">The sequence shown here is derived from an EMBL/GenBank/DDBJ whole genome shotgun (WGS) entry which is preliminary data.</text>
</comment>
<evidence type="ECO:0000313" key="4">
    <source>
        <dbReference type="Proteomes" id="UP000186594"/>
    </source>
</evidence>
<dbReference type="InterPro" id="IPR029052">
    <property type="entry name" value="Metallo-depent_PP-like"/>
</dbReference>
<dbReference type="SUPFAM" id="SSF56300">
    <property type="entry name" value="Metallo-dependent phosphatases"/>
    <property type="match status" value="1"/>
</dbReference>
<dbReference type="GO" id="GO:0005737">
    <property type="term" value="C:cytoplasm"/>
    <property type="evidence" value="ECO:0007669"/>
    <property type="project" value="TreeGrafter"/>
</dbReference>
<dbReference type="Pfam" id="PF00149">
    <property type="entry name" value="Metallophos"/>
    <property type="match status" value="1"/>
</dbReference>
<dbReference type="Gene3D" id="3.60.21.10">
    <property type="match status" value="1"/>
</dbReference>
<evidence type="ECO:0000313" key="3">
    <source>
        <dbReference type="EMBL" id="OLL23069.1"/>
    </source>
</evidence>
<feature type="domain" description="Calcineurin-like phosphoesterase" evidence="2">
    <location>
        <begin position="198"/>
        <end position="401"/>
    </location>
</feature>
<organism evidence="3 4">
    <name type="scientific">Neolecta irregularis (strain DAH-3)</name>
    <dbReference type="NCBI Taxonomy" id="1198029"/>
    <lineage>
        <taxon>Eukaryota</taxon>
        <taxon>Fungi</taxon>
        <taxon>Dikarya</taxon>
        <taxon>Ascomycota</taxon>
        <taxon>Taphrinomycotina</taxon>
        <taxon>Neolectales</taxon>
        <taxon>Neolectaceae</taxon>
        <taxon>Neolecta</taxon>
    </lineage>
</organism>
<dbReference type="Proteomes" id="UP000186594">
    <property type="component" value="Unassembled WGS sequence"/>
</dbReference>
<protein>
    <submittedName>
        <fullName evidence="3">Phosphatase DCR2</fullName>
    </submittedName>
</protein>
<dbReference type="CDD" id="cd07383">
    <property type="entry name" value="MPP_Dcr2"/>
    <property type="match status" value="1"/>
</dbReference>
<dbReference type="GO" id="GO:0004721">
    <property type="term" value="F:phosphoprotein phosphatase activity"/>
    <property type="evidence" value="ECO:0007669"/>
    <property type="project" value="TreeGrafter"/>
</dbReference>
<dbReference type="AlphaFoldDB" id="A0A1U7LKA2"/>
<keyword evidence="1" id="KW-0472">Membrane</keyword>
<dbReference type="PANTHER" id="PTHR32440:SF0">
    <property type="entry name" value="PHOSPHATASE DCR2-RELATED"/>
    <property type="match status" value="1"/>
</dbReference>
<keyword evidence="1" id="KW-0812">Transmembrane</keyword>
<sequence>MYLRLLMSRKSLLKPLLVILLYLGWVLYFSQAPVSVNPHFHNDVPITDIRIVKCCRLIPFSSCSTGKGWERLDKDVYLGTKWFNRAFIAFRRQKSDKESFIDQIRVSRIEPRGDGWIAAQSSDAQLWTKRTDRAGLANAITAIDLLFGADAVEVRQNWELAPTNSLYSANLHLSGGNLGRCRDVEEDQQNTCEADPQTLEFVARVLDAELPDLVVLTGDQVNGETSPDVQSALFKFAEPLIARSIPYVTIFGNHDDEGNLSRAEQMGIIEKLPFSLSQAGPASVDGVGNYIQTITNHNASLHFYFLDAHKYSPDESHYPGYAWLKESQISWFSEEAQSHSVAKDLNVVFIHIPLPEYRAHSRMVVGGVNLEPSTAPTYNSGALKAFAAANVSLVVAGHDHANDACLLESSYDQEVWLCYGGGSGLGGYMGKGAGARKLRIFEFDLTEMNIRTWKRLEYGDMGRVDVVDLLHKGKVVT</sequence>
<reference evidence="3 4" key="1">
    <citation type="submission" date="2016-04" db="EMBL/GenBank/DDBJ databases">
        <title>Evolutionary innovation and constraint leading to complex multicellularity in the Ascomycota.</title>
        <authorList>
            <person name="Cisse O."/>
            <person name="Nguyen A."/>
            <person name="Hewitt D.A."/>
            <person name="Jedd G."/>
            <person name="Stajich J.E."/>
        </authorList>
    </citation>
    <scope>NUCLEOTIDE SEQUENCE [LARGE SCALE GENOMIC DNA]</scope>
    <source>
        <strain evidence="3 4">DAH-3</strain>
    </source>
</reference>
<evidence type="ECO:0000256" key="1">
    <source>
        <dbReference type="SAM" id="Phobius"/>
    </source>
</evidence>
<dbReference type="PANTHER" id="PTHR32440">
    <property type="entry name" value="PHOSPHATASE DCR2-RELATED-RELATED"/>
    <property type="match status" value="1"/>
</dbReference>
<proteinExistence type="predicted"/>
<gene>
    <name evidence="3" type="ORF">NEOLI_004234</name>
</gene>
<name>A0A1U7LKA2_NEOID</name>
<keyword evidence="1" id="KW-1133">Transmembrane helix</keyword>
<keyword evidence="4" id="KW-1185">Reference proteome</keyword>
<evidence type="ECO:0000259" key="2">
    <source>
        <dbReference type="Pfam" id="PF00149"/>
    </source>
</evidence>
<dbReference type="OrthoDB" id="783096at2759"/>
<dbReference type="STRING" id="1198029.A0A1U7LKA2"/>
<feature type="transmembrane region" description="Helical" evidence="1">
    <location>
        <begin position="12"/>
        <end position="30"/>
    </location>
</feature>
<dbReference type="InterPro" id="IPR004843">
    <property type="entry name" value="Calcineurin-like_PHP"/>
</dbReference>